<evidence type="ECO:0000256" key="1">
    <source>
        <dbReference type="SAM" id="MobiDB-lite"/>
    </source>
</evidence>
<organism evidence="2 3">
    <name type="scientific">Arabis alpina</name>
    <name type="common">Alpine rock-cress</name>
    <dbReference type="NCBI Taxonomy" id="50452"/>
    <lineage>
        <taxon>Eukaryota</taxon>
        <taxon>Viridiplantae</taxon>
        <taxon>Streptophyta</taxon>
        <taxon>Embryophyta</taxon>
        <taxon>Tracheophyta</taxon>
        <taxon>Spermatophyta</taxon>
        <taxon>Magnoliopsida</taxon>
        <taxon>eudicotyledons</taxon>
        <taxon>Gunneridae</taxon>
        <taxon>Pentapetalae</taxon>
        <taxon>rosids</taxon>
        <taxon>malvids</taxon>
        <taxon>Brassicales</taxon>
        <taxon>Brassicaceae</taxon>
        <taxon>Arabideae</taxon>
        <taxon>Arabis</taxon>
    </lineage>
</organism>
<dbReference type="EMBL" id="KL985786">
    <property type="protein sequence ID" value="KFK22771.1"/>
    <property type="molecule type" value="Genomic_DNA"/>
</dbReference>
<reference evidence="3" key="1">
    <citation type="journal article" date="2015" name="Nat. Plants">
        <title>Genome expansion of Arabis alpina linked with retrotransposition and reduced symmetric DNA methylation.</title>
        <authorList>
            <person name="Willing E.M."/>
            <person name="Rawat V."/>
            <person name="Mandakova T."/>
            <person name="Maumus F."/>
            <person name="James G.V."/>
            <person name="Nordstroem K.J."/>
            <person name="Becker C."/>
            <person name="Warthmann N."/>
            <person name="Chica C."/>
            <person name="Szarzynska B."/>
            <person name="Zytnicki M."/>
            <person name="Albani M.C."/>
            <person name="Kiefer C."/>
            <person name="Bergonzi S."/>
            <person name="Castaings L."/>
            <person name="Mateos J.L."/>
            <person name="Berns M.C."/>
            <person name="Bujdoso N."/>
            <person name="Piofczyk T."/>
            <person name="de Lorenzo L."/>
            <person name="Barrero-Sicilia C."/>
            <person name="Mateos I."/>
            <person name="Piednoel M."/>
            <person name="Hagmann J."/>
            <person name="Chen-Min-Tao R."/>
            <person name="Iglesias-Fernandez R."/>
            <person name="Schuster S.C."/>
            <person name="Alonso-Blanco C."/>
            <person name="Roudier F."/>
            <person name="Carbonero P."/>
            <person name="Paz-Ares J."/>
            <person name="Davis S.J."/>
            <person name="Pecinka A."/>
            <person name="Quesneville H."/>
            <person name="Colot V."/>
            <person name="Lysak M.A."/>
            <person name="Weigel D."/>
            <person name="Coupland G."/>
            <person name="Schneeberger K."/>
        </authorList>
    </citation>
    <scope>NUCLEOTIDE SEQUENCE [LARGE SCALE GENOMIC DNA]</scope>
    <source>
        <strain evidence="3">cv. Pajares</strain>
    </source>
</reference>
<accession>A0A087FYR9</accession>
<dbReference type="AlphaFoldDB" id="A0A087FYR9"/>
<feature type="region of interest" description="Disordered" evidence="1">
    <location>
        <begin position="87"/>
        <end position="109"/>
    </location>
</feature>
<sequence>MKKLRVHLIETLLFRALSWLVTGRFSRLILRGTKTYMLDYRLLLPQPFFKQILVSNCLSGGFKCSSGKIMVGAREIDELWADGKAVPEAEGTTPSSITQTLKPAEGGLR</sequence>
<protein>
    <submittedName>
        <fullName evidence="2">Uncharacterized protein</fullName>
    </submittedName>
</protein>
<gene>
    <name evidence="2" type="ORF">AALP_AAs53681U000100</name>
</gene>
<dbReference type="Gramene" id="KFK22771">
    <property type="protein sequence ID" value="KFK22771"/>
    <property type="gene ID" value="AALP_AAs53681U000100"/>
</dbReference>
<evidence type="ECO:0000313" key="2">
    <source>
        <dbReference type="EMBL" id="KFK22771.1"/>
    </source>
</evidence>
<name>A0A087FYR9_ARAAL</name>
<feature type="compositionally biased region" description="Polar residues" evidence="1">
    <location>
        <begin position="92"/>
        <end position="101"/>
    </location>
</feature>
<evidence type="ECO:0000313" key="3">
    <source>
        <dbReference type="Proteomes" id="UP000029120"/>
    </source>
</evidence>
<proteinExistence type="predicted"/>
<dbReference type="Proteomes" id="UP000029120">
    <property type="component" value="Unassembled WGS sequence"/>
</dbReference>
<keyword evidence="3" id="KW-1185">Reference proteome</keyword>